<dbReference type="Proteomes" id="UP000298860">
    <property type="component" value="Unassembled WGS sequence"/>
</dbReference>
<dbReference type="EMBL" id="BJFL01000006">
    <property type="protein sequence ID" value="GDY30175.1"/>
    <property type="molecule type" value="Genomic_DNA"/>
</dbReference>
<dbReference type="NCBIfam" id="NF047352">
    <property type="entry name" value="P_loop_sacsin"/>
    <property type="match status" value="1"/>
</dbReference>
<comment type="caution">
    <text evidence="1">The sequence shown here is derived from an EMBL/GenBank/DDBJ whole genome shotgun (WGS) entry which is preliminary data.</text>
</comment>
<evidence type="ECO:0000313" key="2">
    <source>
        <dbReference type="Proteomes" id="UP000298860"/>
    </source>
</evidence>
<organism evidence="1 2">
    <name type="scientific">Gandjariella thermophila</name>
    <dbReference type="NCBI Taxonomy" id="1931992"/>
    <lineage>
        <taxon>Bacteria</taxon>
        <taxon>Bacillati</taxon>
        <taxon>Actinomycetota</taxon>
        <taxon>Actinomycetes</taxon>
        <taxon>Pseudonocardiales</taxon>
        <taxon>Pseudonocardiaceae</taxon>
        <taxon>Gandjariella</taxon>
    </lineage>
</organism>
<dbReference type="SUPFAM" id="SSF55874">
    <property type="entry name" value="ATPase domain of HSP90 chaperone/DNA topoisomerase II/histidine kinase"/>
    <property type="match status" value="1"/>
</dbReference>
<dbReference type="OrthoDB" id="3201966at2"/>
<gene>
    <name evidence="1" type="ORF">GTS_18080</name>
</gene>
<keyword evidence="2" id="KW-1185">Reference proteome</keyword>
<name>A0A4D4J0M9_9PSEU</name>
<dbReference type="InterPro" id="IPR052957">
    <property type="entry name" value="Auxin_embryo_med"/>
</dbReference>
<sequence length="1005" mass="106131">MGTPFGDPFGTEALRTAVLDAWRGSRTRFREDANAEEDLRYGAYRDRLLVELAQNAADAAMQAGTAGVLRLSVVGGELRVANTGAPLDAEGVAALASLRASAKRDGSSVGRFGIGFAAVLAVTDAPRVMSTSGGVSFSAERTSSTIAAHPELAEMAAAREGAVPVLRLPWPVEEGEPPPPEGFTTEVRLPLRPGVDADALLASAEQDAPDLLLALPGLARIEMGDRAWWREDTGQGVVVLHGGGRAVRWLVRRTSGELSEEQLAGLGVEARERPQWTVCWAVPLTENGAAAPLREDVLHVPTPTDERTSVPARLLATVPVEPSRRRLLPGRAADAVLTEAVRAYPTLVTALPPEQRTALVPLPGFPLSEVDGKLRELVLAELRTSAWLPLAAGGEVAPRDAKVLDLPSAELAGLLGGVLTGLLPAEFAESRHARALAALDVPRLRVADVVAAVTGVDRPPAWWHRLYAALDPLAEQDVTAREELGGLPVPLIDGRTVLGPRGVLLPEADSPTPTMLSSLDVAGLRVVHPEATHPLLARLGARRADADQLLDAPALQAAVESSVADAVSGTDPQPLADVVLRLVGQAGAERGSRPWLAALALPDADGEPRRADELVLPDAPLREILDPAALGAGGPLGVLDGTVAERWPRDVLTGIGVLDSFTLLTDDAPSGPDHGLPDEESWWATVADDVVTELVAVPHLDLVAEGRWPEALRLLTADPDTRRVLYQRTGYTPWWLARNAVLAGRPPRDWRLPSARSLAGLYDPLPDIGLDESLLTAVGVRADLAVSDVDDAVDLVRRLGEKSRPVPAGAAIWAHAALAEAVRAGRVDVSDLDPPERVRVLSGDAVAADDAVVLDRPWSLGVLPAERVVSAGPEPFGTEPAGEGEPSAARSLADLFDLPLASDEVVAEVISEGEPVGWAELGAVVVACDLLGCPVPAGDVVVHDELLVRVETADRAVPWWVTEDGRVHAEDTPEGLARALAWVLARWPDRHLLAALITDPVNYLA</sequence>
<protein>
    <submittedName>
        <fullName evidence="1">Molecular chaperone Hsp90</fullName>
    </submittedName>
</protein>
<dbReference type="InterPro" id="IPR036890">
    <property type="entry name" value="HATPase_C_sf"/>
</dbReference>
<dbReference type="PANTHER" id="PTHR32387:SF0">
    <property type="entry name" value="PROTEIN NO VEIN"/>
    <property type="match status" value="1"/>
</dbReference>
<dbReference type="RefSeq" id="WP_137813308.1">
    <property type="nucleotide sequence ID" value="NZ_BJFL01000006.1"/>
</dbReference>
<evidence type="ECO:0000313" key="1">
    <source>
        <dbReference type="EMBL" id="GDY30175.1"/>
    </source>
</evidence>
<dbReference type="PANTHER" id="PTHR32387">
    <property type="entry name" value="WU:FJ29H11"/>
    <property type="match status" value="1"/>
</dbReference>
<reference evidence="2" key="1">
    <citation type="submission" date="2019-04" db="EMBL/GenBank/DDBJ databases">
        <title>Draft genome sequence of Pseudonocardiaceae bacterium SL3-2-4.</title>
        <authorList>
            <person name="Ningsih F."/>
            <person name="Yokota A."/>
            <person name="Sakai Y."/>
            <person name="Nanatani K."/>
            <person name="Yabe S."/>
            <person name="Oetari A."/>
            <person name="Sjamsuridzal W."/>
        </authorList>
    </citation>
    <scope>NUCLEOTIDE SEQUENCE [LARGE SCALE GENOMIC DNA]</scope>
    <source>
        <strain evidence="2">SL3-2-4</strain>
    </source>
</reference>
<accession>A0A4D4J0M9</accession>
<proteinExistence type="predicted"/>
<dbReference type="AlphaFoldDB" id="A0A4D4J0M9"/>